<dbReference type="Gene3D" id="3.40.50.150">
    <property type="entry name" value="Vaccinia Virus protein VP39"/>
    <property type="match status" value="1"/>
</dbReference>
<keyword evidence="3" id="KW-0949">S-adenosyl-L-methionine</keyword>
<gene>
    <name evidence="6" type="ORF">Moror_2235</name>
</gene>
<keyword evidence="2" id="KW-0808">Transferase</keyword>
<evidence type="ECO:0000256" key="1">
    <source>
        <dbReference type="ARBA" id="ARBA00022603"/>
    </source>
</evidence>
<feature type="domain" description="O-methyltransferase dimerisation" evidence="5">
    <location>
        <begin position="88"/>
        <end position="158"/>
    </location>
</feature>
<dbReference type="SUPFAM" id="SSF46785">
    <property type="entry name" value="Winged helix' DNA-binding domain"/>
    <property type="match status" value="1"/>
</dbReference>
<dbReference type="InterPro" id="IPR012967">
    <property type="entry name" value="COMT_dimerisation"/>
</dbReference>
<dbReference type="PANTHER" id="PTHR43712:SF2">
    <property type="entry name" value="O-METHYLTRANSFERASE CICE"/>
    <property type="match status" value="1"/>
</dbReference>
<dbReference type="OrthoDB" id="1606438at2759"/>
<dbReference type="InterPro" id="IPR036390">
    <property type="entry name" value="WH_DNA-bd_sf"/>
</dbReference>
<dbReference type="CDD" id="cd02440">
    <property type="entry name" value="AdoMet_MTases"/>
    <property type="match status" value="1"/>
</dbReference>
<dbReference type="GO" id="GO:0032259">
    <property type="term" value="P:methylation"/>
    <property type="evidence" value="ECO:0007669"/>
    <property type="project" value="UniProtKB-KW"/>
</dbReference>
<dbReference type="PROSITE" id="PS51683">
    <property type="entry name" value="SAM_OMT_II"/>
    <property type="match status" value="1"/>
</dbReference>
<feature type="domain" description="O-methyltransferase C-terminal" evidence="4">
    <location>
        <begin position="197"/>
        <end position="359"/>
    </location>
</feature>
<protein>
    <submittedName>
        <fullName evidence="6">S-adenosyl-L-methionine-dependent methyltransferase</fullName>
    </submittedName>
</protein>
<dbReference type="AlphaFoldDB" id="V2W696"/>
<dbReference type="Pfam" id="PF08100">
    <property type="entry name" value="Dimerisation"/>
    <property type="match status" value="1"/>
</dbReference>
<dbReference type="EMBL" id="AWSO01001973">
    <property type="protein sequence ID" value="ESK82328.1"/>
    <property type="molecule type" value="Genomic_DNA"/>
</dbReference>
<keyword evidence="7" id="KW-1185">Reference proteome</keyword>
<name>V2W696_MONRO</name>
<dbReference type="Gene3D" id="1.10.10.10">
    <property type="entry name" value="Winged helix-like DNA-binding domain superfamily/Winged helix DNA-binding domain"/>
    <property type="match status" value="1"/>
</dbReference>
<dbReference type="KEGG" id="mrr:Moror_2235"/>
<dbReference type="SUPFAM" id="SSF53335">
    <property type="entry name" value="S-adenosyl-L-methionine-dependent methyltransferases"/>
    <property type="match status" value="1"/>
</dbReference>
<comment type="caution">
    <text evidence="6">The sequence shown here is derived from an EMBL/GenBank/DDBJ whole genome shotgun (WGS) entry which is preliminary data.</text>
</comment>
<evidence type="ECO:0000313" key="6">
    <source>
        <dbReference type="EMBL" id="ESK82328.1"/>
    </source>
</evidence>
<sequence>MSNNHLTSLTSLITSAVWEIIATYTSIGRTVPSLDSVEPGPFDGAAEDVPERLARAVKVIEAACTQLVCTVSNPSGIILDRALAQPDPSCLAIVTDARIADLLAEKPDGMHVNQLAEASGLKDSDKLGRVLRLLAAKHIFREVKPNIYANNRLSVKLISKNAVSDLVGLMTDEVCLGSAHVNETYFTKPRTPDETAFQRSTGHTFLDWYKLPENKEKAERFSRAMVARIDFQGNFLPKVYPWTRHPPECTVCDVAGGNGHFTMELLKRKPHFKVILQDQVGVIEQAKKYWAKEYPQAIEEKKVEYVPFNFLADQAVKGCDVYYIKSVLHDWPDAQCLVILQNIRNAMKPESRLIIHEVSIHTAAYFAQCEAEHPPEPLLPDWGAPAAKTYKFDFVMMALLGTRARTLEEVVALCERCGLRFQKLYPSRELDMMEFAPV</sequence>
<organism evidence="6 7">
    <name type="scientific">Moniliophthora roreri (strain MCA 2997)</name>
    <name type="common">Cocoa frosty pod rot fungus</name>
    <name type="synonym">Crinipellis roreri</name>
    <dbReference type="NCBI Taxonomy" id="1381753"/>
    <lineage>
        <taxon>Eukaryota</taxon>
        <taxon>Fungi</taxon>
        <taxon>Dikarya</taxon>
        <taxon>Basidiomycota</taxon>
        <taxon>Agaricomycotina</taxon>
        <taxon>Agaricomycetes</taxon>
        <taxon>Agaricomycetidae</taxon>
        <taxon>Agaricales</taxon>
        <taxon>Marasmiineae</taxon>
        <taxon>Marasmiaceae</taxon>
        <taxon>Moniliophthora</taxon>
    </lineage>
</organism>
<dbReference type="InterPro" id="IPR016461">
    <property type="entry name" value="COMT-like"/>
</dbReference>
<dbReference type="InterPro" id="IPR001077">
    <property type="entry name" value="COMT_C"/>
</dbReference>
<dbReference type="Pfam" id="PF00891">
    <property type="entry name" value="Methyltransf_2"/>
    <property type="match status" value="1"/>
</dbReference>
<dbReference type="GO" id="GO:0008171">
    <property type="term" value="F:O-methyltransferase activity"/>
    <property type="evidence" value="ECO:0007669"/>
    <property type="project" value="InterPro"/>
</dbReference>
<evidence type="ECO:0000259" key="5">
    <source>
        <dbReference type="Pfam" id="PF08100"/>
    </source>
</evidence>
<dbReference type="HOGENOM" id="CLU_005533_0_1_1"/>
<evidence type="ECO:0000259" key="4">
    <source>
        <dbReference type="Pfam" id="PF00891"/>
    </source>
</evidence>
<evidence type="ECO:0000256" key="2">
    <source>
        <dbReference type="ARBA" id="ARBA00022679"/>
    </source>
</evidence>
<dbReference type="Proteomes" id="UP000017559">
    <property type="component" value="Unassembled WGS sequence"/>
</dbReference>
<evidence type="ECO:0000256" key="3">
    <source>
        <dbReference type="ARBA" id="ARBA00022691"/>
    </source>
</evidence>
<reference evidence="6 7" key="1">
    <citation type="journal article" date="2014" name="BMC Genomics">
        <title>Genome and secretome analysis of the hemibiotrophic fungal pathogen, Moniliophthora roreri, which causes frosty pod rot disease of cacao: mechanisms of the biotrophic and necrotrophic phases.</title>
        <authorList>
            <person name="Meinhardt L.W."/>
            <person name="Costa G.G.L."/>
            <person name="Thomazella D.P.T."/>
            <person name="Teixeira P.J.P.L."/>
            <person name="Carazzolle M.F."/>
            <person name="Schuster S.C."/>
            <person name="Carlson J.E."/>
            <person name="Guiltinan M.J."/>
            <person name="Mieczkowski P."/>
            <person name="Farmer A."/>
            <person name="Ramaraj T."/>
            <person name="Crozier J."/>
            <person name="Davis R.E."/>
            <person name="Shao J."/>
            <person name="Melnick R.L."/>
            <person name="Pereira G.A.G."/>
            <person name="Bailey B.A."/>
        </authorList>
    </citation>
    <scope>NUCLEOTIDE SEQUENCE [LARGE SCALE GENOMIC DNA]</scope>
    <source>
        <strain evidence="6 7">MCA 2997</strain>
    </source>
</reference>
<evidence type="ECO:0000313" key="7">
    <source>
        <dbReference type="Proteomes" id="UP000017559"/>
    </source>
</evidence>
<accession>V2W696</accession>
<proteinExistence type="predicted"/>
<keyword evidence="1 6" id="KW-0489">Methyltransferase</keyword>
<dbReference type="InterPro" id="IPR029063">
    <property type="entry name" value="SAM-dependent_MTases_sf"/>
</dbReference>
<dbReference type="InterPro" id="IPR036388">
    <property type="entry name" value="WH-like_DNA-bd_sf"/>
</dbReference>
<dbReference type="PANTHER" id="PTHR43712">
    <property type="entry name" value="PUTATIVE (AFU_ORTHOLOGUE AFUA_4G14580)-RELATED"/>
    <property type="match status" value="1"/>
</dbReference>